<organism evidence="1 2">
    <name type="scientific">Melastoma candidum</name>
    <dbReference type="NCBI Taxonomy" id="119954"/>
    <lineage>
        <taxon>Eukaryota</taxon>
        <taxon>Viridiplantae</taxon>
        <taxon>Streptophyta</taxon>
        <taxon>Embryophyta</taxon>
        <taxon>Tracheophyta</taxon>
        <taxon>Spermatophyta</taxon>
        <taxon>Magnoliopsida</taxon>
        <taxon>eudicotyledons</taxon>
        <taxon>Gunneridae</taxon>
        <taxon>Pentapetalae</taxon>
        <taxon>rosids</taxon>
        <taxon>malvids</taxon>
        <taxon>Myrtales</taxon>
        <taxon>Melastomataceae</taxon>
        <taxon>Melastomatoideae</taxon>
        <taxon>Melastomateae</taxon>
        <taxon>Melastoma</taxon>
    </lineage>
</organism>
<name>A0ACB9S3C7_9MYRT</name>
<gene>
    <name evidence="1" type="ORF">MLD38_003255</name>
</gene>
<sequence>MDWFNHVFEGSSFGGRPHSNWETESYWNAPHSATDELTDREREEVDVATALSISEQDLKGKAVLDDDYRSGKSRESDKNTAHLEEDEWHAKAAQLEEDEQLAIALQESLILEPPLPSQNDTTRPTPVPSSFLSGSRICARCNGQVEPGQLLNCMGNVWHRECFLCKECGLPIADKEFKKMGTHPCHNSCYKEHHHLRCDVCKNFLPKIMPGLVEFRQHPFWMQKYCPLHERDGTPRCCSCDRMEPRDMRYLLLEDGRKLCLECLDSAVMDTEECQPLSLEIREFFEGLNMKVEQQFPLLLVERQALNEAIEGEKTGYRHFPETRGLCLSEEQSIVAIVRRPRIGADFRLMDMITEPHRLVRSSEVTAILILNGLPRLLTGSILAHEMMHAWLRLNGYSNLQPDIEEGICQVMGHMWLESEIYSCSGGSLPAQPSSSSSTSSKKGKRSDFERLLGEFFKHQIETDPSPVYGQGFRIGNQAVLKFGLRRTLDHIKFTGFFPL</sequence>
<dbReference type="Proteomes" id="UP001057402">
    <property type="component" value="Chromosome 2"/>
</dbReference>
<evidence type="ECO:0000313" key="2">
    <source>
        <dbReference type="Proteomes" id="UP001057402"/>
    </source>
</evidence>
<proteinExistence type="predicted"/>
<accession>A0ACB9S3C7</accession>
<dbReference type="EMBL" id="CM042881">
    <property type="protein sequence ID" value="KAI4385202.1"/>
    <property type="molecule type" value="Genomic_DNA"/>
</dbReference>
<comment type="caution">
    <text evidence="1">The sequence shown here is derived from an EMBL/GenBank/DDBJ whole genome shotgun (WGS) entry which is preliminary data.</text>
</comment>
<protein>
    <submittedName>
        <fullName evidence="1">Uncharacterized protein</fullName>
    </submittedName>
</protein>
<keyword evidence="2" id="KW-1185">Reference proteome</keyword>
<reference evidence="2" key="1">
    <citation type="journal article" date="2023" name="Front. Plant Sci.">
        <title>Chromosomal-level genome assembly of Melastoma candidum provides insights into trichome evolution.</title>
        <authorList>
            <person name="Zhong Y."/>
            <person name="Wu W."/>
            <person name="Sun C."/>
            <person name="Zou P."/>
            <person name="Liu Y."/>
            <person name="Dai S."/>
            <person name="Zhou R."/>
        </authorList>
    </citation>
    <scope>NUCLEOTIDE SEQUENCE [LARGE SCALE GENOMIC DNA]</scope>
</reference>
<evidence type="ECO:0000313" key="1">
    <source>
        <dbReference type="EMBL" id="KAI4385202.1"/>
    </source>
</evidence>